<comment type="caution">
    <text evidence="2">The sequence shown here is derived from an EMBL/GenBank/DDBJ whole genome shotgun (WGS) entry which is preliminary data.</text>
</comment>
<evidence type="ECO:0000313" key="3">
    <source>
        <dbReference type="Proteomes" id="UP001595710"/>
    </source>
</evidence>
<dbReference type="EMBL" id="JBHRYN010000013">
    <property type="protein sequence ID" value="MFC3702599.1"/>
    <property type="molecule type" value="Genomic_DNA"/>
</dbReference>
<dbReference type="Proteomes" id="UP001595710">
    <property type="component" value="Unassembled WGS sequence"/>
</dbReference>
<protein>
    <submittedName>
        <fullName evidence="2">RES family NAD+ phosphorylase</fullName>
    </submittedName>
</protein>
<keyword evidence="3" id="KW-1185">Reference proteome</keyword>
<dbReference type="Pfam" id="PF08808">
    <property type="entry name" value="RES"/>
    <property type="match status" value="1"/>
</dbReference>
<organism evidence="2 3">
    <name type="scientific">Reinekea marina</name>
    <dbReference type="NCBI Taxonomy" id="1310421"/>
    <lineage>
        <taxon>Bacteria</taxon>
        <taxon>Pseudomonadati</taxon>
        <taxon>Pseudomonadota</taxon>
        <taxon>Gammaproteobacteria</taxon>
        <taxon>Oceanospirillales</taxon>
        <taxon>Saccharospirillaceae</taxon>
        <taxon>Reinekea</taxon>
    </lineage>
</organism>
<evidence type="ECO:0000313" key="2">
    <source>
        <dbReference type="EMBL" id="MFC3702599.1"/>
    </source>
</evidence>
<dbReference type="RefSeq" id="WP_290281961.1">
    <property type="nucleotide sequence ID" value="NZ_JAUFQI010000001.1"/>
</dbReference>
<sequence length="221" mass="25269">MLNVDNYPKTRPLWQHYRVIHSRFPPKNMFDTNDQDAFLLAQVESSTNDRLFNWSNYIAAEDFNNGDGWGALMASFCYPREGRFSTDNRGAYYCAKSIETAIKEWSFHTAKFWHSHGWTNEVSAVVRSYTGRIVENLIDVRGEASLHHPSDYSQSILFSDQAYLNKAHGIAYQSVRHPGSECLALLRPTASTPVKQSAHYTLIFNGQSFESYAKLGELKKL</sequence>
<name>A0ABV7WUP4_9GAMM</name>
<accession>A0ABV7WUP4</accession>
<dbReference type="InterPro" id="IPR014914">
    <property type="entry name" value="RES_dom"/>
</dbReference>
<feature type="domain" description="RES" evidence="1">
    <location>
        <begin position="73"/>
        <end position="197"/>
    </location>
</feature>
<gene>
    <name evidence="2" type="ORF">ACFOND_13220</name>
</gene>
<dbReference type="SMART" id="SM00953">
    <property type="entry name" value="RES"/>
    <property type="match status" value="1"/>
</dbReference>
<proteinExistence type="predicted"/>
<reference evidence="3" key="1">
    <citation type="journal article" date="2019" name="Int. J. Syst. Evol. Microbiol.">
        <title>The Global Catalogue of Microorganisms (GCM) 10K type strain sequencing project: providing services to taxonomists for standard genome sequencing and annotation.</title>
        <authorList>
            <consortium name="The Broad Institute Genomics Platform"/>
            <consortium name="The Broad Institute Genome Sequencing Center for Infectious Disease"/>
            <person name="Wu L."/>
            <person name="Ma J."/>
        </authorList>
    </citation>
    <scope>NUCLEOTIDE SEQUENCE [LARGE SCALE GENOMIC DNA]</scope>
    <source>
        <strain evidence="3">CECT 8288</strain>
    </source>
</reference>
<evidence type="ECO:0000259" key="1">
    <source>
        <dbReference type="SMART" id="SM00953"/>
    </source>
</evidence>